<evidence type="ECO:0000256" key="3">
    <source>
        <dbReference type="ARBA" id="ARBA00022691"/>
    </source>
</evidence>
<keyword evidence="3" id="KW-0949">S-adenosyl-L-methionine</keyword>
<organism evidence="5">
    <name type="scientific">marine metagenome</name>
    <dbReference type="NCBI Taxonomy" id="408172"/>
    <lineage>
        <taxon>unclassified sequences</taxon>
        <taxon>metagenomes</taxon>
        <taxon>ecological metagenomes</taxon>
    </lineage>
</organism>
<dbReference type="Gene3D" id="1.10.8.10">
    <property type="entry name" value="DNA helicase RuvA subunit, C-terminal domain"/>
    <property type="match status" value="1"/>
</dbReference>
<dbReference type="InterPro" id="IPR017127">
    <property type="entry name" value="Ribosome_uL3_MTase"/>
</dbReference>
<dbReference type="GO" id="GO:0032259">
    <property type="term" value="P:methylation"/>
    <property type="evidence" value="ECO:0007669"/>
    <property type="project" value="UniProtKB-KW"/>
</dbReference>
<dbReference type="SUPFAM" id="SSF53335">
    <property type="entry name" value="S-adenosyl-L-methionine-dependent methyltransferases"/>
    <property type="match status" value="1"/>
</dbReference>
<evidence type="ECO:0000256" key="1">
    <source>
        <dbReference type="ARBA" id="ARBA00022603"/>
    </source>
</evidence>
<dbReference type="PANTHER" id="PTHR47806:SF1">
    <property type="entry name" value="RIBOSOMAL PROTEIN UL3 GLUTAMINE METHYLTRANSFERASE"/>
    <property type="match status" value="1"/>
</dbReference>
<dbReference type="InterPro" id="IPR007848">
    <property type="entry name" value="Small_mtfrase_dom"/>
</dbReference>
<dbReference type="Gene3D" id="3.40.50.150">
    <property type="entry name" value="Vaccinia Virus protein VP39"/>
    <property type="match status" value="1"/>
</dbReference>
<sequence length="297" mass="32675">MNNISLKPWSFETRVIDLIQEVGQLFGDCNLCYGHGTDNPLDEAAALVLFVLGIDYSDAEEPSFSKVSAVEFKLIEKLVEQRIKERKPLAFLTQEAFFCGYKFYVDERVLIPRSPMAELIQNLFEPWIDSASVERVLDVATGSGCLAVAIANNFPGAEVVASDVSKGALEVASINVDGLSVREQVTLVESDLFENIEGVFDLIVSNPPYVGPKSYEALPPEYHHEPGLALIAEQNGLDFIARILHDSPPFLRDNGILVLEMGEVAEEAEKAFPHPFKWVELDNGGGGIAVLEAKHLK</sequence>
<dbReference type="InterPro" id="IPR029063">
    <property type="entry name" value="SAM-dependent_MTases_sf"/>
</dbReference>
<dbReference type="PROSITE" id="PS00092">
    <property type="entry name" value="N6_MTASE"/>
    <property type="match status" value="1"/>
</dbReference>
<evidence type="ECO:0000313" key="5">
    <source>
        <dbReference type="EMBL" id="SVA08073.1"/>
    </source>
</evidence>
<reference evidence="5" key="1">
    <citation type="submission" date="2018-05" db="EMBL/GenBank/DDBJ databases">
        <authorList>
            <person name="Lanie J.A."/>
            <person name="Ng W.-L."/>
            <person name="Kazmierczak K.M."/>
            <person name="Andrzejewski T.M."/>
            <person name="Davidsen T.M."/>
            <person name="Wayne K.J."/>
            <person name="Tettelin H."/>
            <person name="Glass J.I."/>
            <person name="Rusch D."/>
            <person name="Podicherti R."/>
            <person name="Tsui H.-C.T."/>
            <person name="Winkler M.E."/>
        </authorList>
    </citation>
    <scope>NUCLEOTIDE SEQUENCE</scope>
</reference>
<dbReference type="GO" id="GO:0005829">
    <property type="term" value="C:cytosol"/>
    <property type="evidence" value="ECO:0007669"/>
    <property type="project" value="TreeGrafter"/>
</dbReference>
<dbReference type="NCBIfam" id="TIGR03533">
    <property type="entry name" value="L3_gln_methyl"/>
    <property type="match status" value="1"/>
</dbReference>
<gene>
    <name evidence="5" type="ORF">METZ01_LOCUS60927</name>
</gene>
<dbReference type="PANTHER" id="PTHR47806">
    <property type="entry name" value="50S RIBOSOMAL PROTEIN L3 GLUTAMINE METHYLTRANSFERASE"/>
    <property type="match status" value="1"/>
</dbReference>
<dbReference type="GO" id="GO:0036009">
    <property type="term" value="F:protein-glutamine N-methyltransferase activity"/>
    <property type="evidence" value="ECO:0007669"/>
    <property type="project" value="InterPro"/>
</dbReference>
<dbReference type="PIRSF" id="PIRSF037167">
    <property type="entry name" value="Mtase_YfcB_prd"/>
    <property type="match status" value="1"/>
</dbReference>
<dbReference type="NCBIfam" id="TIGR00536">
    <property type="entry name" value="hemK_fam"/>
    <property type="match status" value="1"/>
</dbReference>
<evidence type="ECO:0000256" key="2">
    <source>
        <dbReference type="ARBA" id="ARBA00022679"/>
    </source>
</evidence>
<keyword evidence="2" id="KW-0808">Transferase</keyword>
<dbReference type="Pfam" id="PF05175">
    <property type="entry name" value="MTS"/>
    <property type="match status" value="1"/>
</dbReference>
<dbReference type="AlphaFoldDB" id="A0A381T309"/>
<dbReference type="InterPro" id="IPR002052">
    <property type="entry name" value="DNA_methylase_N6_adenine_CS"/>
</dbReference>
<keyword evidence="1" id="KW-0489">Methyltransferase</keyword>
<dbReference type="EMBL" id="UINC01003641">
    <property type="protein sequence ID" value="SVA08073.1"/>
    <property type="molecule type" value="Genomic_DNA"/>
</dbReference>
<proteinExistence type="predicted"/>
<dbReference type="InterPro" id="IPR004556">
    <property type="entry name" value="HemK-like"/>
</dbReference>
<evidence type="ECO:0000259" key="4">
    <source>
        <dbReference type="Pfam" id="PF05175"/>
    </source>
</evidence>
<accession>A0A381T309</accession>
<feature type="domain" description="Methyltransferase small" evidence="4">
    <location>
        <begin position="130"/>
        <end position="211"/>
    </location>
</feature>
<dbReference type="CDD" id="cd02440">
    <property type="entry name" value="AdoMet_MTases"/>
    <property type="match status" value="1"/>
</dbReference>
<name>A0A381T309_9ZZZZ</name>
<protein>
    <recommendedName>
        <fullName evidence="4">Methyltransferase small domain-containing protein</fullName>
    </recommendedName>
</protein>
<dbReference type="GO" id="GO:0003676">
    <property type="term" value="F:nucleic acid binding"/>
    <property type="evidence" value="ECO:0007669"/>
    <property type="project" value="InterPro"/>
</dbReference>